<organism evidence="1 2">
    <name type="scientific">Blastococcus carthaginiensis</name>
    <dbReference type="NCBI Taxonomy" id="3050034"/>
    <lineage>
        <taxon>Bacteria</taxon>
        <taxon>Bacillati</taxon>
        <taxon>Actinomycetota</taxon>
        <taxon>Actinomycetes</taxon>
        <taxon>Geodermatophilales</taxon>
        <taxon>Geodermatophilaceae</taxon>
        <taxon>Blastococcus</taxon>
    </lineage>
</organism>
<comment type="caution">
    <text evidence="1">The sequence shown here is derived from an EMBL/GenBank/DDBJ whole genome shotgun (WGS) entry which is preliminary data.</text>
</comment>
<evidence type="ECO:0000313" key="1">
    <source>
        <dbReference type="EMBL" id="MDP5185512.1"/>
    </source>
</evidence>
<gene>
    <name evidence="1" type="ORF">QOZ88_23005</name>
</gene>
<keyword evidence="2" id="KW-1185">Reference proteome</keyword>
<dbReference type="Proteomes" id="UP001233673">
    <property type="component" value="Unassembled WGS sequence"/>
</dbReference>
<evidence type="ECO:0000313" key="2">
    <source>
        <dbReference type="Proteomes" id="UP001233673"/>
    </source>
</evidence>
<name>A0ABT9IIW3_9ACTN</name>
<evidence type="ECO:0008006" key="3">
    <source>
        <dbReference type="Google" id="ProtNLM"/>
    </source>
</evidence>
<dbReference type="RefSeq" id="WP_306002003.1">
    <property type="nucleotide sequence ID" value="NZ_JASNFN010000057.1"/>
</dbReference>
<sequence>MTRDEDLSRVLLARLPEARVSVGLSAPVTEYSDYDDRAVAAWHGEVDLHVDPEDVDDPAEVQAWARPDAALSRQDVVGGGATQRLVVATARGLVLDLDAHPDVRLALDESADYAHFMPLFERPGAYGVNEEFDELIDGAGNRVVLLDRALLAPAWRGLGGVGRLLTARMLRWLMSDALLAITQPAPFEIDGGAADPAYRTALQQVRGVWSSLGFSHWRDDIWYLDPALVAFDDAVAALEDRLGLRRD</sequence>
<reference evidence="2" key="1">
    <citation type="submission" date="2023-05" db="EMBL/GenBank/DDBJ databases">
        <title>Draft genome of Pseudofrankia sp. BMG5.37.</title>
        <authorList>
            <person name="Gtari M."/>
            <person name="Ghodhbane F."/>
            <person name="Sbissi I."/>
        </authorList>
    </citation>
    <scope>NUCLEOTIDE SEQUENCE [LARGE SCALE GENOMIC DNA]</scope>
    <source>
        <strain evidence="2">BMG 814</strain>
    </source>
</reference>
<dbReference type="EMBL" id="JASNFN010000057">
    <property type="protein sequence ID" value="MDP5185512.1"/>
    <property type="molecule type" value="Genomic_DNA"/>
</dbReference>
<proteinExistence type="predicted"/>
<protein>
    <recommendedName>
        <fullName evidence="3">N-acetyltransferase domain-containing protein</fullName>
    </recommendedName>
</protein>
<accession>A0ABT9IIW3</accession>